<accession>A0A1B4V6Y3</accession>
<evidence type="ECO:0000313" key="3">
    <source>
        <dbReference type="EMBL" id="BAU49293.1"/>
    </source>
</evidence>
<dbReference type="OrthoDB" id="9805924at2"/>
<dbReference type="AlphaFoldDB" id="A0A1B4V6Y3"/>
<evidence type="ECO:0000313" key="4">
    <source>
        <dbReference type="Proteomes" id="UP000218899"/>
    </source>
</evidence>
<protein>
    <submittedName>
        <fullName evidence="3">Acetyltransferase</fullName>
    </submittedName>
</protein>
<gene>
    <name evidence="3" type="ORF">SVA_2745</name>
</gene>
<dbReference type="EMBL" id="AP014936">
    <property type="protein sequence ID" value="BAU49293.1"/>
    <property type="molecule type" value="Genomic_DNA"/>
</dbReference>
<keyword evidence="3" id="KW-0808">Transferase</keyword>
<evidence type="ECO:0000259" key="2">
    <source>
        <dbReference type="PROSITE" id="PS51186"/>
    </source>
</evidence>
<evidence type="ECO:0000256" key="1">
    <source>
        <dbReference type="SAM" id="MobiDB-lite"/>
    </source>
</evidence>
<feature type="domain" description="N-acetyltransferase" evidence="2">
    <location>
        <begin position="33"/>
        <end position="161"/>
    </location>
</feature>
<organism evidence="3 4">
    <name type="scientific">Sulfurifustis variabilis</name>
    <dbReference type="NCBI Taxonomy" id="1675686"/>
    <lineage>
        <taxon>Bacteria</taxon>
        <taxon>Pseudomonadati</taxon>
        <taxon>Pseudomonadota</taxon>
        <taxon>Gammaproteobacteria</taxon>
        <taxon>Acidiferrobacterales</taxon>
        <taxon>Acidiferrobacteraceae</taxon>
        <taxon>Sulfurifustis</taxon>
    </lineage>
</organism>
<name>A0A1B4V6Y3_9GAMM</name>
<reference evidence="3 4" key="1">
    <citation type="submission" date="2015-08" db="EMBL/GenBank/DDBJ databases">
        <title>Complete genome sequence of Sulfurifustis variabilis.</title>
        <authorList>
            <person name="Miura A."/>
            <person name="Kojima H."/>
            <person name="Fukui M."/>
        </authorList>
    </citation>
    <scope>NUCLEOTIDE SEQUENCE [LARGE SCALE GENOMIC DNA]</scope>
    <source>
        <strain evidence="4">skN76</strain>
    </source>
</reference>
<dbReference type="GO" id="GO:0016747">
    <property type="term" value="F:acyltransferase activity, transferring groups other than amino-acyl groups"/>
    <property type="evidence" value="ECO:0007669"/>
    <property type="project" value="InterPro"/>
</dbReference>
<keyword evidence="4" id="KW-1185">Reference proteome</keyword>
<dbReference type="Proteomes" id="UP000218899">
    <property type="component" value="Chromosome"/>
</dbReference>
<dbReference type="InterPro" id="IPR016181">
    <property type="entry name" value="Acyl_CoA_acyltransferase"/>
</dbReference>
<dbReference type="InterPro" id="IPR000182">
    <property type="entry name" value="GNAT_dom"/>
</dbReference>
<dbReference type="Gene3D" id="3.40.630.30">
    <property type="match status" value="1"/>
</dbReference>
<proteinExistence type="predicted"/>
<sequence length="161" mass="17667">MTGALPRSFPACAVPVRRHRDDPDSSLNTRADLPVLKGLVSALHSGVRRYDPSLPPAESIVEAYFRYLLSGIRDTGGRLLLAVDGADEVVGYLCLFGPMPPDEPDERHAYISELYVVPAHRRRGVGRRLVDEAGRPRAGARRVQNRSSTCWRATSRSSGST</sequence>
<feature type="region of interest" description="Disordered" evidence="1">
    <location>
        <begin position="133"/>
        <end position="161"/>
    </location>
</feature>
<dbReference type="KEGG" id="sva:SVA_2745"/>
<feature type="compositionally biased region" description="Polar residues" evidence="1">
    <location>
        <begin position="145"/>
        <end position="161"/>
    </location>
</feature>
<dbReference type="Pfam" id="PF00583">
    <property type="entry name" value="Acetyltransf_1"/>
    <property type="match status" value="1"/>
</dbReference>
<dbReference type="SUPFAM" id="SSF55729">
    <property type="entry name" value="Acyl-CoA N-acyltransferases (Nat)"/>
    <property type="match status" value="1"/>
</dbReference>
<dbReference type="PROSITE" id="PS51186">
    <property type="entry name" value="GNAT"/>
    <property type="match status" value="1"/>
</dbReference>